<name>A0A5J4S3I1_9ZZZZ</name>
<comment type="caution">
    <text evidence="1">The sequence shown here is derived from an EMBL/GenBank/DDBJ whole genome shotgun (WGS) entry which is preliminary data.</text>
</comment>
<protein>
    <recommendedName>
        <fullName evidence="2">Chaperone protein DnaJ</fullName>
    </recommendedName>
</protein>
<gene>
    <name evidence="1" type="ORF">EZS27_012349</name>
</gene>
<dbReference type="SUPFAM" id="SSF57938">
    <property type="entry name" value="DnaJ/Hsp40 cysteine-rich domain"/>
    <property type="match status" value="1"/>
</dbReference>
<evidence type="ECO:0000313" key="1">
    <source>
        <dbReference type="EMBL" id="KAA6339751.1"/>
    </source>
</evidence>
<accession>A0A5J4S3I1</accession>
<organism evidence="1">
    <name type="scientific">termite gut metagenome</name>
    <dbReference type="NCBI Taxonomy" id="433724"/>
    <lineage>
        <taxon>unclassified sequences</taxon>
        <taxon>metagenomes</taxon>
        <taxon>organismal metagenomes</taxon>
    </lineage>
</organism>
<dbReference type="AlphaFoldDB" id="A0A5J4S3I1"/>
<reference evidence="1" key="1">
    <citation type="submission" date="2019-03" db="EMBL/GenBank/DDBJ databases">
        <title>Single cell metagenomics reveals metabolic interactions within the superorganism composed of flagellate Streblomastix strix and complex community of Bacteroidetes bacteria on its surface.</title>
        <authorList>
            <person name="Treitli S.C."/>
            <person name="Kolisko M."/>
            <person name="Husnik F."/>
            <person name="Keeling P."/>
            <person name="Hampl V."/>
        </authorList>
    </citation>
    <scope>NUCLEOTIDE SEQUENCE</scope>
    <source>
        <strain evidence="1">STM</strain>
    </source>
</reference>
<dbReference type="EMBL" id="SNRY01000511">
    <property type="protein sequence ID" value="KAA6339751.1"/>
    <property type="molecule type" value="Genomic_DNA"/>
</dbReference>
<sequence length="79" mass="8774">MSKAETHLFISPPVFLTINNKESLSSKGHTCSYCHGNGFFQKVGEDVKERIQEPCPICQGSGKLKASITIEWLPGEKHK</sequence>
<dbReference type="Gene3D" id="6.20.20.10">
    <property type="match status" value="1"/>
</dbReference>
<dbReference type="InterPro" id="IPR036410">
    <property type="entry name" value="HSP_DnaJ_Cys-rich_dom_sf"/>
</dbReference>
<proteinExistence type="predicted"/>
<evidence type="ECO:0008006" key="2">
    <source>
        <dbReference type="Google" id="ProtNLM"/>
    </source>
</evidence>